<dbReference type="AlphaFoldDB" id="A0A512MI45"/>
<gene>
    <name evidence="3" type="ORF">BGE01nite_56900</name>
</gene>
<name>A0A512MI45_9BACT</name>
<keyword evidence="1" id="KW-0175">Coiled coil</keyword>
<dbReference type="EMBL" id="BKAG01000097">
    <property type="protein sequence ID" value="GEP46399.1"/>
    <property type="molecule type" value="Genomic_DNA"/>
</dbReference>
<accession>A0A512MI45</accession>
<protein>
    <submittedName>
        <fullName evidence="3">Uncharacterized protein</fullName>
    </submittedName>
</protein>
<evidence type="ECO:0000256" key="2">
    <source>
        <dbReference type="SAM" id="MobiDB-lite"/>
    </source>
</evidence>
<dbReference type="Proteomes" id="UP000321577">
    <property type="component" value="Unassembled WGS sequence"/>
</dbReference>
<dbReference type="RefSeq" id="WP_146856238.1">
    <property type="nucleotide sequence ID" value="NZ_BKAG01000097.1"/>
</dbReference>
<proteinExistence type="predicted"/>
<feature type="region of interest" description="Disordered" evidence="2">
    <location>
        <begin position="565"/>
        <end position="588"/>
    </location>
</feature>
<reference evidence="3 4" key="1">
    <citation type="submission" date="2019-07" db="EMBL/GenBank/DDBJ databases">
        <title>Whole genome shotgun sequence of Brevifollis gellanilyticus NBRC 108608.</title>
        <authorList>
            <person name="Hosoyama A."/>
            <person name="Uohara A."/>
            <person name="Ohji S."/>
            <person name="Ichikawa N."/>
        </authorList>
    </citation>
    <scope>NUCLEOTIDE SEQUENCE [LARGE SCALE GENOMIC DNA]</scope>
    <source>
        <strain evidence="3 4">NBRC 108608</strain>
    </source>
</reference>
<feature type="compositionally biased region" description="Basic and acidic residues" evidence="2">
    <location>
        <begin position="619"/>
        <end position="631"/>
    </location>
</feature>
<evidence type="ECO:0000256" key="1">
    <source>
        <dbReference type="SAM" id="Coils"/>
    </source>
</evidence>
<keyword evidence="4" id="KW-1185">Reference proteome</keyword>
<feature type="region of interest" description="Disordered" evidence="2">
    <location>
        <begin position="33"/>
        <end position="65"/>
    </location>
</feature>
<organism evidence="3 4">
    <name type="scientific">Brevifollis gellanilyticus</name>
    <dbReference type="NCBI Taxonomy" id="748831"/>
    <lineage>
        <taxon>Bacteria</taxon>
        <taxon>Pseudomonadati</taxon>
        <taxon>Verrucomicrobiota</taxon>
        <taxon>Verrucomicrobiia</taxon>
        <taxon>Verrucomicrobiales</taxon>
        <taxon>Verrucomicrobiaceae</taxon>
    </lineage>
</organism>
<evidence type="ECO:0000313" key="3">
    <source>
        <dbReference type="EMBL" id="GEP46399.1"/>
    </source>
</evidence>
<feature type="coiled-coil region" evidence="1">
    <location>
        <begin position="665"/>
        <end position="695"/>
    </location>
</feature>
<sequence length="730" mass="78950">MSEPKFDIHISTTADTKGVEQAKQALAELSRETKQLTTASEAHTTALEAQRDAAEEEATAVEEQTAALKKQADALDALLKAAEEQAVAAEAQAASAREETEALEAQLAAEKEHKASLETEAAAMKKVEAAADSNIRTLASMETELEELTTAMKNMDVASEAFAKTREEVGELEAEIERLKTSKTKDAEETEKAITAMEGFVGVLKGAEDGVSGMLNSLPGLVTAFGGSAGLASGVGLAVFAVEKLIKAFDKVNYDGTWVGDLKKGITELATGMSEAGEQAQSIADAPQSWRKAGSEAAEEYRDSLDAIFSEGLARLKDESDSLKFGARQRLSEKEFKEEMFRLENPNLAERGTAKWAANEKKHMESKARQEQYRREHNTDVAIHDYNQATKEESAFKGQALKADEELQGLKKRAEIQQMLAKITALDEAERVRAEGLKHAEQMKLVSPQASAMWEGWIKLQTPAPRAPQQVAQDNSLKQQLDVQLKGLPMPFAGEEIGEAIARAEENKKTKDSDLESATAEVKKADLNRQEVIAESGRQSAMGKARLRMDNNRVNAAAASYKKAEEEKLAQQQAESFKAAAEGKVGPPDPAMRFVSDEKVQETQKGLANMSLGGTKGLSHGDPRSPDRPEEFTQGLGMLSAAVGDGKGDTAAEVAVIERMRQEIASGAMNRAEALQQALQAMRELQGDGTQMERQLISTLSAYGSKLSQLASALNDQQSAINGIHIVMQR</sequence>
<evidence type="ECO:0000313" key="4">
    <source>
        <dbReference type="Proteomes" id="UP000321577"/>
    </source>
</evidence>
<comment type="caution">
    <text evidence="3">The sequence shown here is derived from an EMBL/GenBank/DDBJ whole genome shotgun (WGS) entry which is preliminary data.</text>
</comment>
<feature type="region of interest" description="Disordered" evidence="2">
    <location>
        <begin position="608"/>
        <end position="632"/>
    </location>
</feature>